<evidence type="ECO:0000256" key="2">
    <source>
        <dbReference type="ARBA" id="ARBA00022833"/>
    </source>
</evidence>
<dbReference type="Proteomes" id="UP000019140">
    <property type="component" value="Unassembled WGS sequence"/>
</dbReference>
<dbReference type="GO" id="GO:0008270">
    <property type="term" value="F:zinc ion binding"/>
    <property type="evidence" value="ECO:0007669"/>
    <property type="project" value="InterPro"/>
</dbReference>
<keyword evidence="3" id="KW-0560">Oxidoreductase</keyword>
<dbReference type="SUPFAM" id="SSF50129">
    <property type="entry name" value="GroES-like"/>
    <property type="match status" value="1"/>
</dbReference>
<organism evidence="6 7">
    <name type="scientific">Candidatus Entotheonella gemina</name>
    <dbReference type="NCBI Taxonomy" id="1429439"/>
    <lineage>
        <taxon>Bacteria</taxon>
        <taxon>Pseudomonadati</taxon>
        <taxon>Nitrospinota/Tectimicrobiota group</taxon>
        <taxon>Candidatus Tectimicrobiota</taxon>
        <taxon>Candidatus Entotheonellia</taxon>
        <taxon>Candidatus Entotheonellales</taxon>
        <taxon>Candidatus Entotheonellaceae</taxon>
        <taxon>Candidatus Entotheonella</taxon>
    </lineage>
</organism>
<dbReference type="SMART" id="SM00829">
    <property type="entry name" value="PKS_ER"/>
    <property type="match status" value="1"/>
</dbReference>
<dbReference type="SUPFAM" id="SSF51735">
    <property type="entry name" value="NAD(P)-binding Rossmann-fold domains"/>
    <property type="match status" value="1"/>
</dbReference>
<dbReference type="InterPro" id="IPR036291">
    <property type="entry name" value="NAD(P)-bd_dom_sf"/>
</dbReference>
<keyword evidence="1 4" id="KW-0479">Metal-binding</keyword>
<evidence type="ECO:0000256" key="3">
    <source>
        <dbReference type="ARBA" id="ARBA00023002"/>
    </source>
</evidence>
<keyword evidence="2 4" id="KW-0862">Zinc</keyword>
<dbReference type="Gene3D" id="3.90.180.10">
    <property type="entry name" value="Medium-chain alcohol dehydrogenases, catalytic domain"/>
    <property type="match status" value="1"/>
</dbReference>
<feature type="domain" description="Enoyl reductase (ER)" evidence="5">
    <location>
        <begin position="8"/>
        <end position="341"/>
    </location>
</feature>
<dbReference type="EMBL" id="AZHX01001705">
    <property type="protein sequence ID" value="ETX00675.1"/>
    <property type="molecule type" value="Genomic_DNA"/>
</dbReference>
<gene>
    <name evidence="6" type="ORF">ETSY2_38640</name>
</gene>
<comment type="caution">
    <text evidence="6">The sequence shown here is derived from an EMBL/GenBank/DDBJ whole genome shotgun (WGS) entry which is preliminary data.</text>
</comment>
<dbReference type="PANTHER" id="PTHR43401:SF2">
    <property type="entry name" value="L-THREONINE 3-DEHYDROGENASE"/>
    <property type="match status" value="1"/>
</dbReference>
<dbReference type="HOGENOM" id="CLU_026673_11_0_7"/>
<dbReference type="InterPro" id="IPR020843">
    <property type="entry name" value="ER"/>
</dbReference>
<proteinExistence type="inferred from homology"/>
<dbReference type="Pfam" id="PF08240">
    <property type="entry name" value="ADH_N"/>
    <property type="match status" value="1"/>
</dbReference>
<protein>
    <recommendedName>
        <fullName evidence="5">Enoyl reductase (ER) domain-containing protein</fullName>
    </recommendedName>
</protein>
<dbReference type="InterPro" id="IPR013149">
    <property type="entry name" value="ADH-like_C"/>
</dbReference>
<keyword evidence="7" id="KW-1185">Reference proteome</keyword>
<name>W4LS04_9BACT</name>
<evidence type="ECO:0000259" key="5">
    <source>
        <dbReference type="SMART" id="SM00829"/>
    </source>
</evidence>
<dbReference type="GO" id="GO:0016616">
    <property type="term" value="F:oxidoreductase activity, acting on the CH-OH group of donors, NAD or NADP as acceptor"/>
    <property type="evidence" value="ECO:0007669"/>
    <property type="project" value="UniProtKB-ARBA"/>
</dbReference>
<accession>W4LS04</accession>
<dbReference type="InterPro" id="IPR002328">
    <property type="entry name" value="ADH_Zn_CS"/>
</dbReference>
<evidence type="ECO:0000313" key="6">
    <source>
        <dbReference type="EMBL" id="ETX00675.1"/>
    </source>
</evidence>
<dbReference type="PROSITE" id="PS00059">
    <property type="entry name" value="ADH_ZINC"/>
    <property type="match status" value="1"/>
</dbReference>
<dbReference type="InterPro" id="IPR013154">
    <property type="entry name" value="ADH-like_N"/>
</dbReference>
<evidence type="ECO:0000313" key="7">
    <source>
        <dbReference type="Proteomes" id="UP000019140"/>
    </source>
</evidence>
<sequence>MLAAVFHGPRDIRLEDVPEPSPKAGEVLVRVLQAGICGSDLNRFHYGSHPWPPGFVMGHEFCGEIAAVGSEVTAWQVGQPVVVEPTLYCGTCFYCQQGYYNRCVDFAARGITGSGTNGGFAEYVCVPAYQPHRQPPTLPPALGALVEPTAVSVHGWHLAGVAQPDSVVVVGIGNIGLLAVLVAKAKGAKQIMAVGKYAPRQELAQRYGASVVLSPDDPKLTERILERTDGLGAELVLEAAGTPSSLRMAVDSARKGGKIVVLGVFHEEVSLDYRHILMTEKQIMGSIIYQRQDFADAIDILGAGAVDITHHVTSEVPLREIVTGGFLPLSESKAEHIKIQVMPQA</sequence>
<comment type="cofactor">
    <cofactor evidence="4">
        <name>Zn(2+)</name>
        <dbReference type="ChEBI" id="CHEBI:29105"/>
    </cofactor>
</comment>
<comment type="similarity">
    <text evidence="4">Belongs to the zinc-containing alcohol dehydrogenase family.</text>
</comment>
<dbReference type="Gene3D" id="3.40.50.720">
    <property type="entry name" value="NAD(P)-binding Rossmann-like Domain"/>
    <property type="match status" value="1"/>
</dbReference>
<dbReference type="InterPro" id="IPR050129">
    <property type="entry name" value="Zn_alcohol_dh"/>
</dbReference>
<dbReference type="Pfam" id="PF00107">
    <property type="entry name" value="ADH_zinc_N"/>
    <property type="match status" value="1"/>
</dbReference>
<dbReference type="AlphaFoldDB" id="W4LS04"/>
<evidence type="ECO:0000256" key="1">
    <source>
        <dbReference type="ARBA" id="ARBA00022723"/>
    </source>
</evidence>
<reference evidence="6 7" key="1">
    <citation type="journal article" date="2014" name="Nature">
        <title>An environmental bacterial taxon with a large and distinct metabolic repertoire.</title>
        <authorList>
            <person name="Wilson M.C."/>
            <person name="Mori T."/>
            <person name="Ruckert C."/>
            <person name="Uria A.R."/>
            <person name="Helf M.J."/>
            <person name="Takada K."/>
            <person name="Gernert C."/>
            <person name="Steffens U.A."/>
            <person name="Heycke N."/>
            <person name="Schmitt S."/>
            <person name="Rinke C."/>
            <person name="Helfrich E.J."/>
            <person name="Brachmann A.O."/>
            <person name="Gurgui C."/>
            <person name="Wakimoto T."/>
            <person name="Kracht M."/>
            <person name="Crusemann M."/>
            <person name="Hentschel U."/>
            <person name="Abe I."/>
            <person name="Matsunaga S."/>
            <person name="Kalinowski J."/>
            <person name="Takeyama H."/>
            <person name="Piel J."/>
        </authorList>
    </citation>
    <scope>NUCLEOTIDE SEQUENCE [LARGE SCALE GENOMIC DNA]</scope>
    <source>
        <strain evidence="7">TSY2</strain>
    </source>
</reference>
<dbReference type="PANTHER" id="PTHR43401">
    <property type="entry name" value="L-THREONINE 3-DEHYDROGENASE"/>
    <property type="match status" value="1"/>
</dbReference>
<evidence type="ECO:0000256" key="4">
    <source>
        <dbReference type="RuleBase" id="RU361277"/>
    </source>
</evidence>
<dbReference type="InterPro" id="IPR011032">
    <property type="entry name" value="GroES-like_sf"/>
</dbReference>